<reference evidence="1 2" key="1">
    <citation type="submission" date="2020-06" db="EMBL/GenBank/DDBJ databases">
        <title>Methanofollis fontis sp. nov., a methanogen isolated from marine sediments near a cold seep at Four-Way Closure Ridge offshore southwestern Taiwan.</title>
        <authorList>
            <person name="Chen S.-C."/>
            <person name="Teng N.-H."/>
            <person name="Lin Y.-S."/>
            <person name="Lai M.-C."/>
            <person name="Chen H.-H."/>
            <person name="Wang C.-C."/>
        </authorList>
    </citation>
    <scope>NUCLEOTIDE SEQUENCE [LARGE SCALE GENOMIC DNA]</scope>
    <source>
        <strain evidence="1 2">DSM 2702</strain>
    </source>
</reference>
<evidence type="ECO:0000313" key="1">
    <source>
        <dbReference type="EMBL" id="NVO65751.1"/>
    </source>
</evidence>
<dbReference type="RefSeq" id="WP_176787310.1">
    <property type="nucleotide sequence ID" value="NZ_JABXWR010000001.1"/>
</dbReference>
<sequence length="125" mass="14478">MYHQLFSALKQIPGSSVKEHNKTKIDIRGKNVIRYPKKEELDLICLFKPTNGSKKGIRFYVYPYILATHLHTDERTITALVPSNAVAGPWRDGQHPGDRWIKGFFTNEEEVETFLNGIRSLYDRD</sequence>
<keyword evidence="2" id="KW-1185">Reference proteome</keyword>
<name>A0A7K4HKG7_9EURY</name>
<organism evidence="1 2">
    <name type="scientific">Methanofollis tationis</name>
    <dbReference type="NCBI Taxonomy" id="81417"/>
    <lineage>
        <taxon>Archaea</taxon>
        <taxon>Methanobacteriati</taxon>
        <taxon>Methanobacteriota</taxon>
        <taxon>Stenosarchaea group</taxon>
        <taxon>Methanomicrobia</taxon>
        <taxon>Methanomicrobiales</taxon>
        <taxon>Methanomicrobiaceae</taxon>
        <taxon>Methanofollis</taxon>
    </lineage>
</organism>
<evidence type="ECO:0000313" key="2">
    <source>
        <dbReference type="Proteomes" id="UP000570823"/>
    </source>
</evidence>
<dbReference type="AlphaFoldDB" id="A0A7K4HKG7"/>
<gene>
    <name evidence="1" type="ORF">HWN36_00090</name>
</gene>
<dbReference type="EMBL" id="JABXWR010000001">
    <property type="protein sequence ID" value="NVO65751.1"/>
    <property type="molecule type" value="Genomic_DNA"/>
</dbReference>
<protein>
    <recommendedName>
        <fullName evidence="3">DUF5655 domain-containing protein</fullName>
    </recommendedName>
</protein>
<accession>A0A7K4HKG7</accession>
<proteinExistence type="predicted"/>
<dbReference type="Proteomes" id="UP000570823">
    <property type="component" value="Unassembled WGS sequence"/>
</dbReference>
<evidence type="ECO:0008006" key="3">
    <source>
        <dbReference type="Google" id="ProtNLM"/>
    </source>
</evidence>
<comment type="caution">
    <text evidence="1">The sequence shown here is derived from an EMBL/GenBank/DDBJ whole genome shotgun (WGS) entry which is preliminary data.</text>
</comment>